<feature type="domain" description="Glycosyltransferase subfamily 4-like N-terminal" evidence="3">
    <location>
        <begin position="31"/>
        <end position="216"/>
    </location>
</feature>
<reference evidence="4 5" key="1">
    <citation type="journal article" date="2018" name="Elife">
        <title>Discovery and characterization of a prevalent human gut bacterial enzyme sufficient for the inactivation of a family of plant toxins.</title>
        <authorList>
            <person name="Koppel N."/>
            <person name="Bisanz J.E."/>
            <person name="Pandelia M.E."/>
            <person name="Turnbaugh P.J."/>
            <person name="Balskus E.P."/>
        </authorList>
    </citation>
    <scope>NUCLEOTIDE SEQUENCE [LARGE SCALE GENOMIC DNA]</scope>
    <source>
        <strain evidence="4 5">MR1 #12</strain>
    </source>
</reference>
<dbReference type="Pfam" id="PF13579">
    <property type="entry name" value="Glyco_trans_4_4"/>
    <property type="match status" value="1"/>
</dbReference>
<comment type="caution">
    <text evidence="4">The sequence shown here is derived from an EMBL/GenBank/DDBJ whole genome shotgun (WGS) entry which is preliminary data.</text>
</comment>
<name>A0A369MPT6_EGGLN</name>
<evidence type="ECO:0000259" key="3">
    <source>
        <dbReference type="Pfam" id="PF13579"/>
    </source>
</evidence>
<dbReference type="PANTHER" id="PTHR45947:SF3">
    <property type="entry name" value="SULFOQUINOVOSYL TRANSFERASE SQD2"/>
    <property type="match status" value="1"/>
</dbReference>
<organism evidence="4 5">
    <name type="scientific">Eggerthella lenta</name>
    <name type="common">Eubacterium lentum</name>
    <dbReference type="NCBI Taxonomy" id="84112"/>
    <lineage>
        <taxon>Bacteria</taxon>
        <taxon>Bacillati</taxon>
        <taxon>Actinomycetota</taxon>
        <taxon>Coriobacteriia</taxon>
        <taxon>Eggerthellales</taxon>
        <taxon>Eggerthellaceae</taxon>
        <taxon>Eggerthella</taxon>
    </lineage>
</organism>
<keyword evidence="2 4" id="KW-0808">Transferase</keyword>
<protein>
    <submittedName>
        <fullName evidence="4">Glycosyltransferase WbuB</fullName>
    </submittedName>
</protein>
<dbReference type="InterPro" id="IPR050194">
    <property type="entry name" value="Glycosyltransferase_grp1"/>
</dbReference>
<evidence type="ECO:0000313" key="5">
    <source>
        <dbReference type="Proteomes" id="UP000253752"/>
    </source>
</evidence>
<evidence type="ECO:0000256" key="1">
    <source>
        <dbReference type="ARBA" id="ARBA00022676"/>
    </source>
</evidence>
<dbReference type="CDD" id="cd03794">
    <property type="entry name" value="GT4_WbuB-like"/>
    <property type="match status" value="1"/>
</dbReference>
<dbReference type="SUPFAM" id="SSF53756">
    <property type="entry name" value="UDP-Glycosyltransferase/glycogen phosphorylase"/>
    <property type="match status" value="1"/>
</dbReference>
<dbReference type="InterPro" id="IPR028098">
    <property type="entry name" value="Glyco_trans_4-like_N"/>
</dbReference>
<dbReference type="GO" id="GO:1901137">
    <property type="term" value="P:carbohydrate derivative biosynthetic process"/>
    <property type="evidence" value="ECO:0007669"/>
    <property type="project" value="UniProtKB-ARBA"/>
</dbReference>
<dbReference type="PANTHER" id="PTHR45947">
    <property type="entry name" value="SULFOQUINOVOSYL TRANSFERASE SQD2"/>
    <property type="match status" value="1"/>
</dbReference>
<gene>
    <name evidence="4" type="ORF">C1872_09775</name>
</gene>
<dbReference type="Gene3D" id="3.40.50.2000">
    <property type="entry name" value="Glycogen Phosphorylase B"/>
    <property type="match status" value="2"/>
</dbReference>
<dbReference type="EMBL" id="PPTX01000014">
    <property type="protein sequence ID" value="RDB78762.1"/>
    <property type="molecule type" value="Genomic_DNA"/>
</dbReference>
<dbReference type="GO" id="GO:0016758">
    <property type="term" value="F:hexosyltransferase activity"/>
    <property type="evidence" value="ECO:0007669"/>
    <property type="project" value="TreeGrafter"/>
</dbReference>
<keyword evidence="1" id="KW-0328">Glycosyltransferase</keyword>
<dbReference type="Proteomes" id="UP000253752">
    <property type="component" value="Unassembled WGS sequence"/>
</dbReference>
<evidence type="ECO:0000313" key="4">
    <source>
        <dbReference type="EMBL" id="RDB78762.1"/>
    </source>
</evidence>
<proteinExistence type="predicted"/>
<accession>A0A369MPT6</accession>
<sequence>MRTVETFGESGLRILYFSQFYPPESIAGAFRAAEHAEAWVERGAEVTVFTGWPNYPTGSVFAGYDVRMLAEETVSGVRVLRSKLVARPNTNVFRRVVNGMSFLVYGAANILFNGKRIGEGFDVVLASSGTVFAGYLGLLYAKTRRLPLVVEFRDITYEQMVATGTSRWSWKVRLMRRLELHLAKASARVVVLTKGFKELLCDEGVDGGLVSVVPNGADAEERVRDENPSELVLGYYGTMGISQNVPETLEYAAAIERLGIPVRYFIVGEGAARSDVEGALAAGRYPFARLMRGMPKQELEAYYRKTDLSIVSLQRSDSFKATLPSKVLQSFARGIPVLFIGPEGEAARLVRESGAGIALTGGRGEDLSSLEGFFSDPGCRDELKAMGGRALKTVEGRFMRKDLASRMLETLKDAADERGQEND</sequence>
<dbReference type="AlphaFoldDB" id="A0A369MPT6"/>
<evidence type="ECO:0000256" key="2">
    <source>
        <dbReference type="ARBA" id="ARBA00022679"/>
    </source>
</evidence>
<dbReference type="RefSeq" id="WP_114516528.1">
    <property type="nucleotide sequence ID" value="NZ_CP089333.1"/>
</dbReference>